<dbReference type="GO" id="GO:0005576">
    <property type="term" value="C:extracellular region"/>
    <property type="evidence" value="ECO:0007669"/>
    <property type="project" value="UniProtKB-SubCell"/>
</dbReference>
<dbReference type="GO" id="GO:0006508">
    <property type="term" value="P:proteolysis"/>
    <property type="evidence" value="ECO:0007669"/>
    <property type="project" value="UniProtKB-KW"/>
</dbReference>
<dbReference type="CDD" id="cd00190">
    <property type="entry name" value="Tryp_SPc"/>
    <property type="match status" value="1"/>
</dbReference>
<gene>
    <name evidence="9" type="primary">HaOG200412</name>
    <name evidence="9" type="ORF">B5X24_HaOG200412</name>
</gene>
<evidence type="ECO:0000256" key="6">
    <source>
        <dbReference type="ARBA" id="ARBA00084094"/>
    </source>
</evidence>
<dbReference type="PANTHER" id="PTHR24260">
    <property type="match status" value="1"/>
</dbReference>
<evidence type="ECO:0000256" key="3">
    <source>
        <dbReference type="ARBA" id="ARBA00023157"/>
    </source>
</evidence>
<dbReference type="Pfam" id="PF00089">
    <property type="entry name" value="Trypsin"/>
    <property type="match status" value="1"/>
</dbReference>
<dbReference type="InterPro" id="IPR043504">
    <property type="entry name" value="Peptidase_S1_PA_chymotrypsin"/>
</dbReference>
<proteinExistence type="predicted"/>
<sequence>METAQWLCGGSVISERYILTAAHCISSPSLGPVRYVALGILKRSDPDYLWQKYYVRRVVPHPEYQSPSKYHDIALLETDTRINFDDSVLPACLHSEPNPAAAAEASGWGALGHRQGLADNLQAVKLKRYDEETCSQLYPAHRHLVYGFNHTTQMCYGDDTDPKDTCEGDSGGPLQIANDVLNCAYDIIGVTSYGRQCGVTAGSGIYTRVYHYLPWIESVVWP</sequence>
<dbReference type="InterPro" id="IPR018114">
    <property type="entry name" value="TRYPSIN_HIS"/>
</dbReference>
<evidence type="ECO:0000259" key="8">
    <source>
        <dbReference type="PROSITE" id="PS50240"/>
    </source>
</evidence>
<dbReference type="OrthoDB" id="5775647at2759"/>
<dbReference type="InterPro" id="IPR051333">
    <property type="entry name" value="CLIP_Serine_Protease"/>
</dbReference>
<dbReference type="FunFam" id="2.40.10.10:FF:000068">
    <property type="entry name" value="transmembrane protease serine 2"/>
    <property type="match status" value="1"/>
</dbReference>
<dbReference type="AlphaFoldDB" id="A0A2W1B2E4"/>
<dbReference type="PROSITE" id="PS00135">
    <property type="entry name" value="TRYPSIN_SER"/>
    <property type="match status" value="1"/>
</dbReference>
<dbReference type="Gene3D" id="2.40.10.10">
    <property type="entry name" value="Trypsin-like serine proteases"/>
    <property type="match status" value="1"/>
</dbReference>
<dbReference type="SMART" id="SM00020">
    <property type="entry name" value="Tryp_SPc"/>
    <property type="match status" value="1"/>
</dbReference>
<dbReference type="PROSITE" id="PS50240">
    <property type="entry name" value="TRYPSIN_DOM"/>
    <property type="match status" value="1"/>
</dbReference>
<accession>A0A2W1B2E4</accession>
<comment type="subcellular location">
    <subcellularLocation>
        <location evidence="1">Secreted</location>
        <location evidence="1">Extracellular space</location>
    </subcellularLocation>
</comment>
<evidence type="ECO:0000256" key="1">
    <source>
        <dbReference type="ARBA" id="ARBA00004239"/>
    </source>
</evidence>
<keyword evidence="6" id="KW-1205">Fibrinolytic toxin</keyword>
<evidence type="ECO:0000256" key="2">
    <source>
        <dbReference type="ARBA" id="ARBA00022656"/>
    </source>
</evidence>
<dbReference type="EMBL" id="KZ150429">
    <property type="protein sequence ID" value="PZC70909.1"/>
    <property type="molecule type" value="Genomic_DNA"/>
</dbReference>
<dbReference type="PROSITE" id="PS00134">
    <property type="entry name" value="TRYPSIN_HIS"/>
    <property type="match status" value="1"/>
</dbReference>
<evidence type="ECO:0000313" key="9">
    <source>
        <dbReference type="EMBL" id="PZC70909.1"/>
    </source>
</evidence>
<feature type="domain" description="Peptidase S1" evidence="8">
    <location>
        <begin position="1"/>
        <end position="221"/>
    </location>
</feature>
<keyword evidence="7" id="KW-0720">Serine protease</keyword>
<dbReference type="GO" id="GO:0090729">
    <property type="term" value="F:toxin activity"/>
    <property type="evidence" value="ECO:0007669"/>
    <property type="project" value="UniProtKB-KW"/>
</dbReference>
<dbReference type="Proteomes" id="UP000249218">
    <property type="component" value="Unassembled WGS sequence"/>
</dbReference>
<name>A0A2W1B2E4_HELAM</name>
<keyword evidence="7" id="KW-0645">Protease</keyword>
<protein>
    <recommendedName>
        <fullName evidence="8">Peptidase S1 domain-containing protein</fullName>
    </recommendedName>
</protein>
<evidence type="ECO:0000256" key="4">
    <source>
        <dbReference type="ARBA" id="ARBA00023240"/>
    </source>
</evidence>
<comment type="function">
    <text evidence="5">Fibrinolytic activity; shows preferential cleavage of Arg-Gly bonds in all three fibrinogen chains. Contact with the caterpillars causes severe bleeding, due the anticoagulant effect of the protein.</text>
</comment>
<keyword evidence="7" id="KW-0378">Hydrolase</keyword>
<keyword evidence="10" id="KW-1185">Reference proteome</keyword>
<keyword evidence="2" id="KW-0800">Toxin</keyword>
<dbReference type="GO" id="GO:0004252">
    <property type="term" value="F:serine-type endopeptidase activity"/>
    <property type="evidence" value="ECO:0007669"/>
    <property type="project" value="InterPro"/>
</dbReference>
<dbReference type="InterPro" id="IPR001314">
    <property type="entry name" value="Peptidase_S1A"/>
</dbReference>
<reference evidence="9 10" key="1">
    <citation type="journal article" date="2017" name="BMC Biol.">
        <title>Genomic innovations, transcriptional plasticity and gene loss underlying the evolution and divergence of two highly polyphagous and invasive Helicoverpa pest species.</title>
        <authorList>
            <person name="Pearce S.L."/>
            <person name="Clarke D.F."/>
            <person name="East P.D."/>
            <person name="Elfekih S."/>
            <person name="Gordon K.H."/>
            <person name="Jermiin L.S."/>
            <person name="McGaughran A."/>
            <person name="Oakeshott J.G."/>
            <person name="Papanikolaou A."/>
            <person name="Perera O.P."/>
            <person name="Rane R.V."/>
            <person name="Richards S."/>
            <person name="Tay W.T."/>
            <person name="Walsh T.K."/>
            <person name="Anderson A."/>
            <person name="Anderson C.J."/>
            <person name="Asgari S."/>
            <person name="Board P.G."/>
            <person name="Bretschneider A."/>
            <person name="Campbell P.M."/>
            <person name="Chertemps T."/>
            <person name="Christeller J.T."/>
            <person name="Coppin C.W."/>
            <person name="Downes S.J."/>
            <person name="Duan G."/>
            <person name="Farnsworth C.A."/>
            <person name="Good R.T."/>
            <person name="Han L.B."/>
            <person name="Han Y.C."/>
            <person name="Hatje K."/>
            <person name="Horne I."/>
            <person name="Huang Y.P."/>
            <person name="Hughes D.S."/>
            <person name="Jacquin-Joly E."/>
            <person name="James W."/>
            <person name="Jhangiani S."/>
            <person name="Kollmar M."/>
            <person name="Kuwar S.S."/>
            <person name="Li S."/>
            <person name="Liu N.Y."/>
            <person name="Maibeche M.T."/>
            <person name="Miller J.R."/>
            <person name="Montagne N."/>
            <person name="Perry T."/>
            <person name="Qu J."/>
            <person name="Song S.V."/>
            <person name="Sutton G.G."/>
            <person name="Vogel H."/>
            <person name="Walenz B.P."/>
            <person name="Xu W."/>
            <person name="Zhang H.J."/>
            <person name="Zou Z."/>
            <person name="Batterham P."/>
            <person name="Edwards O.R."/>
            <person name="Feyereisen R."/>
            <person name="Gibbs R.A."/>
            <person name="Heckel D.G."/>
            <person name="McGrath A."/>
            <person name="Robin C."/>
            <person name="Scherer S.E."/>
            <person name="Worley K.C."/>
            <person name="Wu Y.D."/>
        </authorList>
    </citation>
    <scope>NUCLEOTIDE SEQUENCE [LARGE SCALE GENOMIC DNA]</scope>
    <source>
        <strain evidence="9">Harm_GR_Male_#8</strain>
        <tissue evidence="9">Whole organism</tissue>
    </source>
</reference>
<dbReference type="InterPro" id="IPR033116">
    <property type="entry name" value="TRYPSIN_SER"/>
</dbReference>
<dbReference type="SUPFAM" id="SSF50494">
    <property type="entry name" value="Trypsin-like serine proteases"/>
    <property type="match status" value="1"/>
</dbReference>
<keyword evidence="4" id="KW-1199">Hemostasis impairing toxin</keyword>
<keyword evidence="3" id="KW-1015">Disulfide bond</keyword>
<evidence type="ECO:0000256" key="5">
    <source>
        <dbReference type="ARBA" id="ARBA00055534"/>
    </source>
</evidence>
<organism evidence="9 10">
    <name type="scientific">Helicoverpa armigera</name>
    <name type="common">Cotton bollworm</name>
    <name type="synonym">Heliothis armigera</name>
    <dbReference type="NCBI Taxonomy" id="29058"/>
    <lineage>
        <taxon>Eukaryota</taxon>
        <taxon>Metazoa</taxon>
        <taxon>Ecdysozoa</taxon>
        <taxon>Arthropoda</taxon>
        <taxon>Hexapoda</taxon>
        <taxon>Insecta</taxon>
        <taxon>Pterygota</taxon>
        <taxon>Neoptera</taxon>
        <taxon>Endopterygota</taxon>
        <taxon>Lepidoptera</taxon>
        <taxon>Glossata</taxon>
        <taxon>Ditrysia</taxon>
        <taxon>Noctuoidea</taxon>
        <taxon>Noctuidae</taxon>
        <taxon>Heliothinae</taxon>
        <taxon>Helicoverpa</taxon>
    </lineage>
</organism>
<dbReference type="PRINTS" id="PR00722">
    <property type="entry name" value="CHYMOTRYPSIN"/>
</dbReference>
<evidence type="ECO:0000313" key="10">
    <source>
        <dbReference type="Proteomes" id="UP000249218"/>
    </source>
</evidence>
<dbReference type="InterPro" id="IPR009003">
    <property type="entry name" value="Peptidase_S1_PA"/>
</dbReference>
<evidence type="ECO:0000256" key="7">
    <source>
        <dbReference type="RuleBase" id="RU363034"/>
    </source>
</evidence>
<dbReference type="InterPro" id="IPR001254">
    <property type="entry name" value="Trypsin_dom"/>
</dbReference>
<dbReference type="PANTHER" id="PTHR24260:SF147">
    <property type="entry name" value="EG:BACR7A4.3 PROTEIN-RELATED"/>
    <property type="match status" value="1"/>
</dbReference>